<dbReference type="OrthoDB" id="7667044at2"/>
<sequence length="109" mass="12291">MPEQSDTDPTTPICPLCDRPIPPGVRQSLHHLTPKLRGGKGGPTVLLHQICHNEIHATLSETELARTYSTIAALRAHPRLAKFISWVSKRPPEFHSRTPGKRRSRLTYR</sequence>
<dbReference type="PANTHER" id="PTHR37827:SF1">
    <property type="entry name" value="HNH DOMAIN-CONTAINING PROTEIN"/>
    <property type="match status" value="1"/>
</dbReference>
<protein>
    <recommendedName>
        <fullName evidence="3">HNH endonuclease</fullName>
    </recommendedName>
</protein>
<keyword evidence="2" id="KW-1185">Reference proteome</keyword>
<reference evidence="1 2" key="1">
    <citation type="submission" date="2017-06" db="EMBL/GenBank/DDBJ databases">
        <authorList>
            <person name="Kim H.J."/>
            <person name="Triplett B.A."/>
        </authorList>
    </citation>
    <scope>NUCLEOTIDE SEQUENCE [LARGE SCALE GENOMIC DNA]</scope>
    <source>
        <strain evidence="1 2">DSM 29339</strain>
    </source>
</reference>
<dbReference type="PANTHER" id="PTHR37827">
    <property type="entry name" value="TUDOR DOMAIN-CONTAINING PROTEIN"/>
    <property type="match status" value="1"/>
</dbReference>
<evidence type="ECO:0008006" key="3">
    <source>
        <dbReference type="Google" id="ProtNLM"/>
    </source>
</evidence>
<accession>A0A239JL84</accession>
<dbReference type="RefSeq" id="WP_089233861.1">
    <property type="nucleotide sequence ID" value="NZ_FZOY01000005.1"/>
</dbReference>
<dbReference type="Proteomes" id="UP000198426">
    <property type="component" value="Unassembled WGS sequence"/>
</dbReference>
<dbReference type="EMBL" id="FZOY01000005">
    <property type="protein sequence ID" value="SNT05524.1"/>
    <property type="molecule type" value="Genomic_DNA"/>
</dbReference>
<name>A0A239JL84_9RHOB</name>
<dbReference type="AlphaFoldDB" id="A0A239JL84"/>
<proteinExistence type="predicted"/>
<evidence type="ECO:0000313" key="1">
    <source>
        <dbReference type="EMBL" id="SNT05524.1"/>
    </source>
</evidence>
<evidence type="ECO:0000313" key="2">
    <source>
        <dbReference type="Proteomes" id="UP000198426"/>
    </source>
</evidence>
<organism evidence="1 2">
    <name type="scientific">Tropicimonas sediminicola</name>
    <dbReference type="NCBI Taxonomy" id="1031541"/>
    <lineage>
        <taxon>Bacteria</taxon>
        <taxon>Pseudomonadati</taxon>
        <taxon>Pseudomonadota</taxon>
        <taxon>Alphaproteobacteria</taxon>
        <taxon>Rhodobacterales</taxon>
        <taxon>Roseobacteraceae</taxon>
        <taxon>Tropicimonas</taxon>
    </lineage>
</organism>
<gene>
    <name evidence="1" type="ORF">SAMN05421757_105296</name>
</gene>